<feature type="chain" id="PRO_5002947050" evidence="1">
    <location>
        <begin position="30"/>
        <end position="394"/>
    </location>
</feature>
<dbReference type="eggNOG" id="COG0823">
    <property type="taxonomic scope" value="Bacteria"/>
</dbReference>
<dbReference type="PANTHER" id="PTHR36842:SF1">
    <property type="entry name" value="PROTEIN TOLB"/>
    <property type="match status" value="1"/>
</dbReference>
<dbReference type="EMBL" id="CP001614">
    <property type="protein sequence ID" value="ACR14416.1"/>
    <property type="molecule type" value="Genomic_DNA"/>
</dbReference>
<name>C5BNB0_TERTT</name>
<reference evidence="2 3" key="1">
    <citation type="journal article" date="2009" name="PLoS ONE">
        <title>The complete genome of Teredinibacter turnerae T7901: an intracellular endosymbiont of marine wood-boring bivalves (shipworms).</title>
        <authorList>
            <person name="Yang J.C."/>
            <person name="Madupu R."/>
            <person name="Durkin A.S."/>
            <person name="Ekborg N.A."/>
            <person name="Pedamallu C.S."/>
            <person name="Hostetler J.B."/>
            <person name="Radune D."/>
            <person name="Toms B.S."/>
            <person name="Henrissat B."/>
            <person name="Coutinho P.M."/>
            <person name="Schwarz S."/>
            <person name="Field L."/>
            <person name="Trindade-Silva A.E."/>
            <person name="Soares C.A.G."/>
            <person name="Elshahawi S."/>
            <person name="Hanora A."/>
            <person name="Schmidt E.W."/>
            <person name="Haygood M.G."/>
            <person name="Posfai J."/>
            <person name="Benner J."/>
            <person name="Madinger C."/>
            <person name="Nove J."/>
            <person name="Anton B."/>
            <person name="Chaudhary K."/>
            <person name="Foster J."/>
            <person name="Holman A."/>
            <person name="Kumar S."/>
            <person name="Lessard P.A."/>
            <person name="Luyten Y.A."/>
            <person name="Slatko B."/>
            <person name="Wood N."/>
            <person name="Wu B."/>
            <person name="Teplitski M."/>
            <person name="Mougous J.D."/>
            <person name="Ward N."/>
            <person name="Eisen J.A."/>
            <person name="Badger J.H."/>
            <person name="Distel D.L."/>
        </authorList>
    </citation>
    <scope>NUCLEOTIDE SEQUENCE [LARGE SCALE GENOMIC DNA]</scope>
    <source>
        <strain evidence="3">ATCC 39867 / T7901</strain>
    </source>
</reference>
<dbReference type="Proteomes" id="UP000009080">
    <property type="component" value="Chromosome"/>
</dbReference>
<evidence type="ECO:0000256" key="1">
    <source>
        <dbReference type="SAM" id="SignalP"/>
    </source>
</evidence>
<feature type="signal peptide" evidence="1">
    <location>
        <begin position="1"/>
        <end position="29"/>
    </location>
</feature>
<keyword evidence="3" id="KW-1185">Reference proteome</keyword>
<keyword evidence="1" id="KW-0732">Signal</keyword>
<protein>
    <submittedName>
        <fullName evidence="2">Lipoprotein</fullName>
    </submittedName>
</protein>
<evidence type="ECO:0000313" key="3">
    <source>
        <dbReference type="Proteomes" id="UP000009080"/>
    </source>
</evidence>
<organism evidence="2 3">
    <name type="scientific">Teredinibacter turnerae (strain ATCC 39867 / T7901)</name>
    <dbReference type="NCBI Taxonomy" id="377629"/>
    <lineage>
        <taxon>Bacteria</taxon>
        <taxon>Pseudomonadati</taxon>
        <taxon>Pseudomonadota</taxon>
        <taxon>Gammaproteobacteria</taxon>
        <taxon>Cellvibrionales</taxon>
        <taxon>Cellvibrionaceae</taxon>
        <taxon>Teredinibacter</taxon>
    </lineage>
</organism>
<proteinExistence type="predicted"/>
<dbReference type="STRING" id="377629.TERTU_2896"/>
<dbReference type="KEGG" id="ttu:TERTU_2896"/>
<accession>C5BNB0</accession>
<dbReference type="HOGENOM" id="CLU_700060_0_0_6"/>
<keyword evidence="2" id="KW-0449">Lipoprotein</keyword>
<dbReference type="PANTHER" id="PTHR36842">
    <property type="entry name" value="PROTEIN TOLB HOMOLOG"/>
    <property type="match status" value="1"/>
</dbReference>
<dbReference type="InterPro" id="IPR011042">
    <property type="entry name" value="6-blade_b-propeller_TolB-like"/>
</dbReference>
<dbReference type="Gene3D" id="2.120.10.30">
    <property type="entry name" value="TolB, C-terminal domain"/>
    <property type="match status" value="2"/>
</dbReference>
<sequence>MTMPRQQTNFPKYSLQKLLIITLCSATLACEKVSHGPSTLYFSAKTIGPSVNIYSADSNDQITKRTDDERWRDLELDVSGNGDLIFVSNRTENPKIDMAKRSENYDLFLQMKGQPFPTKIYENPGLEVQPKFSPNGKIISYVSRNRDNQQLSFLVPGREEPLVVLSSKEITSYAWSPDSSQLAIAYNDETHSYIDVVQTADQSRKTLQRILLEGPADSAPATDTDNFQKQFAYVSWSPAADKIAFIRHPRHRGTRQLWVMPLNGEPQLISPPEAQVQDGISWNSAGDHLLYSALLGYKFYWDEASQRKIYEGGMHIFEYQVGGNSKQLTKHDHMFKNPTYSPDEQQIAYLYAEELGAREYQLFRMARDGSNPVEVFNDVSPMSSLIWHSNIGEE</sequence>
<dbReference type="OrthoDB" id="9812921at2"/>
<dbReference type="SUPFAM" id="SSF82171">
    <property type="entry name" value="DPP6 N-terminal domain-like"/>
    <property type="match status" value="1"/>
</dbReference>
<dbReference type="AlphaFoldDB" id="C5BNB0"/>
<evidence type="ECO:0000313" key="2">
    <source>
        <dbReference type="EMBL" id="ACR14416.1"/>
    </source>
</evidence>
<dbReference type="PROSITE" id="PS51257">
    <property type="entry name" value="PROKAR_LIPOPROTEIN"/>
    <property type="match status" value="1"/>
</dbReference>
<gene>
    <name evidence="2" type="ordered locus">TERTU_2896</name>
</gene>